<accession>A0ACB0EDJ5</accession>
<protein>
    <submittedName>
        <fullName evidence="1">Uncharacterized protein</fullName>
    </submittedName>
</protein>
<evidence type="ECO:0000313" key="1">
    <source>
        <dbReference type="EMBL" id="CAI9698371.1"/>
    </source>
</evidence>
<dbReference type="EMBL" id="OX596103">
    <property type="protein sequence ID" value="CAI9698371.1"/>
    <property type="molecule type" value="Genomic_DNA"/>
</dbReference>
<evidence type="ECO:0000313" key="2">
    <source>
        <dbReference type="Proteomes" id="UP001162501"/>
    </source>
</evidence>
<name>A0ACB0EDJ5_RANTA</name>
<gene>
    <name evidence="1" type="ORF">MRATA1EN3_LOCUS9584</name>
</gene>
<organism evidence="1 2">
    <name type="scientific">Rangifer tarandus platyrhynchus</name>
    <name type="common">Svalbard reindeer</name>
    <dbReference type="NCBI Taxonomy" id="3082113"/>
    <lineage>
        <taxon>Eukaryota</taxon>
        <taxon>Metazoa</taxon>
        <taxon>Chordata</taxon>
        <taxon>Craniata</taxon>
        <taxon>Vertebrata</taxon>
        <taxon>Euteleostomi</taxon>
        <taxon>Mammalia</taxon>
        <taxon>Eutheria</taxon>
        <taxon>Laurasiatheria</taxon>
        <taxon>Artiodactyla</taxon>
        <taxon>Ruminantia</taxon>
        <taxon>Pecora</taxon>
        <taxon>Cervidae</taxon>
        <taxon>Odocoileinae</taxon>
        <taxon>Rangifer</taxon>
    </lineage>
</organism>
<reference evidence="1" key="1">
    <citation type="submission" date="2023-05" db="EMBL/GenBank/DDBJ databases">
        <authorList>
            <consortium name="ELIXIR-Norway"/>
        </authorList>
    </citation>
    <scope>NUCLEOTIDE SEQUENCE</scope>
</reference>
<sequence length="172" mass="18105">MGSLALSSSSWSRLLLGAIGTFASVSKVGTGEGLEGHPDSPNVQLEYYGSDSCYLLSYARGPLQGPRRLAEAERGVRAAARGKERRPPRPRAGCQPRGGGTMARVAAGRAVPAAVSERAHLGDGHLPRLPGTAGLTGARRPLNRLRERSPGEVCGGPRGEIIRQSGPRSRIY</sequence>
<proteinExistence type="predicted"/>
<dbReference type="Proteomes" id="UP001162501">
    <property type="component" value="Chromosome 19"/>
</dbReference>